<feature type="transmembrane region" description="Helical" evidence="1">
    <location>
        <begin position="198"/>
        <end position="216"/>
    </location>
</feature>
<comment type="caution">
    <text evidence="2">The sequence shown here is derived from an EMBL/GenBank/DDBJ whole genome shotgun (WGS) entry which is preliminary data.</text>
</comment>
<gene>
    <name evidence="2" type="ORF">Fcan01_25280</name>
</gene>
<feature type="transmembrane region" description="Helical" evidence="1">
    <location>
        <begin position="344"/>
        <end position="368"/>
    </location>
</feature>
<sequence>MFKKEFLPLLRYRFRICHLFKCIPFEFDDKSGRFIKSKSISVIRFFKFQCLLTAIYCTAMILNIFIGPLTISGRLQGLAILISSLFAAIPRWNYSIDIAPIQTINAFLDFEEKIMENLPKIPNSKGTKAIWVFIVLIEIGLFAYPILVFLLLRFLPCMPPFILSMFANCGGSGIPYGIELGVHLFETWMDYHIKYSGTTWVIYVLLVGIGFLLHHFQHLNRELSKIETYTDITTCIKLYRYVQILEKSFNAFVAERIVPMLISCIPAIQISALFVCIRMHEEISLPGFAIFPIMAVSAGINNILIITLASKVNTASERILYSIKQKIVGLQTPQKTKSIGRVGILKLQCILAAIYCTGMFLNVCFGPPTASGRLQGFSIFLVCLAAAISRWNYSIEIAPK</sequence>
<evidence type="ECO:0000256" key="1">
    <source>
        <dbReference type="SAM" id="Phobius"/>
    </source>
</evidence>
<evidence type="ECO:0000313" key="3">
    <source>
        <dbReference type="Proteomes" id="UP000198287"/>
    </source>
</evidence>
<protein>
    <submittedName>
        <fullName evidence="2">Uncharacterized protein</fullName>
    </submittedName>
</protein>
<dbReference type="Proteomes" id="UP000198287">
    <property type="component" value="Unassembled WGS sequence"/>
</dbReference>
<feature type="transmembrane region" description="Helical" evidence="1">
    <location>
        <begin position="374"/>
        <end position="393"/>
    </location>
</feature>
<proteinExistence type="predicted"/>
<keyword evidence="1" id="KW-0472">Membrane</keyword>
<feature type="transmembrane region" description="Helical" evidence="1">
    <location>
        <begin position="45"/>
        <end position="66"/>
    </location>
</feature>
<accession>A0A226D460</accession>
<feature type="transmembrane region" description="Helical" evidence="1">
    <location>
        <begin position="286"/>
        <end position="309"/>
    </location>
</feature>
<organism evidence="2 3">
    <name type="scientific">Folsomia candida</name>
    <name type="common">Springtail</name>
    <dbReference type="NCBI Taxonomy" id="158441"/>
    <lineage>
        <taxon>Eukaryota</taxon>
        <taxon>Metazoa</taxon>
        <taxon>Ecdysozoa</taxon>
        <taxon>Arthropoda</taxon>
        <taxon>Hexapoda</taxon>
        <taxon>Collembola</taxon>
        <taxon>Entomobryomorpha</taxon>
        <taxon>Isotomoidea</taxon>
        <taxon>Isotomidae</taxon>
        <taxon>Proisotominae</taxon>
        <taxon>Folsomia</taxon>
    </lineage>
</organism>
<feature type="transmembrane region" description="Helical" evidence="1">
    <location>
        <begin position="159"/>
        <end position="178"/>
    </location>
</feature>
<dbReference type="EMBL" id="LNIX01000036">
    <property type="protein sequence ID" value="OXA40019.1"/>
    <property type="molecule type" value="Genomic_DNA"/>
</dbReference>
<name>A0A226D460_FOLCA</name>
<reference evidence="2 3" key="1">
    <citation type="submission" date="2015-12" db="EMBL/GenBank/DDBJ databases">
        <title>The genome of Folsomia candida.</title>
        <authorList>
            <person name="Faddeeva A."/>
            <person name="Derks M.F."/>
            <person name="Anvar Y."/>
            <person name="Smit S."/>
            <person name="Van Straalen N."/>
            <person name="Roelofs D."/>
        </authorList>
    </citation>
    <scope>NUCLEOTIDE SEQUENCE [LARGE SCALE GENOMIC DNA]</scope>
    <source>
        <strain evidence="2 3">VU population</strain>
        <tissue evidence="2">Whole body</tissue>
    </source>
</reference>
<evidence type="ECO:0000313" key="2">
    <source>
        <dbReference type="EMBL" id="OXA40019.1"/>
    </source>
</evidence>
<feature type="transmembrane region" description="Helical" evidence="1">
    <location>
        <begin position="129"/>
        <end position="152"/>
    </location>
</feature>
<keyword evidence="1" id="KW-0812">Transmembrane</keyword>
<dbReference type="AlphaFoldDB" id="A0A226D460"/>
<keyword evidence="3" id="KW-1185">Reference proteome</keyword>
<keyword evidence="1" id="KW-1133">Transmembrane helix</keyword>
<feature type="transmembrane region" description="Helical" evidence="1">
    <location>
        <begin position="257"/>
        <end position="280"/>
    </location>
</feature>